<dbReference type="InterPro" id="IPR000092">
    <property type="entry name" value="Polyprenyl_synt"/>
</dbReference>
<dbReference type="InterPro" id="IPR033749">
    <property type="entry name" value="Polyprenyl_synt_CS"/>
</dbReference>
<evidence type="ECO:0000313" key="8">
    <source>
        <dbReference type="Proteomes" id="UP000529637"/>
    </source>
</evidence>
<evidence type="ECO:0000256" key="5">
    <source>
        <dbReference type="ARBA" id="ARBA00022842"/>
    </source>
</evidence>
<name>A0A7Y6TWD5_9BURK</name>
<reference evidence="7 8" key="1">
    <citation type="submission" date="2020-06" db="EMBL/GenBank/DDBJ databases">
        <title>Schlegella sp. ID0723 isolated from air conditioner.</title>
        <authorList>
            <person name="Kim D.Y."/>
            <person name="Kim D.-U."/>
        </authorList>
    </citation>
    <scope>NUCLEOTIDE SEQUENCE [LARGE SCALE GENOMIC DNA]</scope>
    <source>
        <strain evidence="7 8">ID0723</strain>
    </source>
</reference>
<evidence type="ECO:0000313" key="7">
    <source>
        <dbReference type="EMBL" id="NUZ05912.1"/>
    </source>
</evidence>
<dbReference type="PANTHER" id="PTHR12001">
    <property type="entry name" value="GERANYLGERANYL PYROPHOSPHATE SYNTHASE"/>
    <property type="match status" value="1"/>
</dbReference>
<dbReference type="GO" id="GO:0008299">
    <property type="term" value="P:isoprenoid biosynthetic process"/>
    <property type="evidence" value="ECO:0007669"/>
    <property type="project" value="InterPro"/>
</dbReference>
<organism evidence="7 8">
    <name type="scientific">Piscinibacter koreensis</name>
    <dbReference type="NCBI Taxonomy" id="2742824"/>
    <lineage>
        <taxon>Bacteria</taxon>
        <taxon>Pseudomonadati</taxon>
        <taxon>Pseudomonadota</taxon>
        <taxon>Betaproteobacteria</taxon>
        <taxon>Burkholderiales</taxon>
        <taxon>Sphaerotilaceae</taxon>
        <taxon>Piscinibacter</taxon>
    </lineage>
</organism>
<dbReference type="PANTHER" id="PTHR12001:SF85">
    <property type="entry name" value="SHORT CHAIN ISOPRENYL DIPHOSPHATE SYNTHASE"/>
    <property type="match status" value="1"/>
</dbReference>
<keyword evidence="5" id="KW-0460">Magnesium</keyword>
<dbReference type="SFLD" id="SFLDS00005">
    <property type="entry name" value="Isoprenoid_Synthase_Type_I"/>
    <property type="match status" value="1"/>
</dbReference>
<evidence type="ECO:0000256" key="4">
    <source>
        <dbReference type="ARBA" id="ARBA00022723"/>
    </source>
</evidence>
<dbReference type="EMBL" id="JABWMJ010000003">
    <property type="protein sequence ID" value="NUZ05912.1"/>
    <property type="molecule type" value="Genomic_DNA"/>
</dbReference>
<proteinExistence type="inferred from homology"/>
<dbReference type="AlphaFoldDB" id="A0A7Y6TWD5"/>
<evidence type="ECO:0000256" key="6">
    <source>
        <dbReference type="RuleBase" id="RU004466"/>
    </source>
</evidence>
<gene>
    <name evidence="7" type="ORF">HQN59_09050</name>
</gene>
<evidence type="ECO:0000256" key="2">
    <source>
        <dbReference type="ARBA" id="ARBA00006706"/>
    </source>
</evidence>
<keyword evidence="3 6" id="KW-0808">Transferase</keyword>
<accession>A0A7Y6TWD5</accession>
<comment type="caution">
    <text evidence="7">The sequence shown here is derived from an EMBL/GenBank/DDBJ whole genome shotgun (WGS) entry which is preliminary data.</text>
</comment>
<dbReference type="InterPro" id="IPR008949">
    <property type="entry name" value="Isoprenoid_synthase_dom_sf"/>
</dbReference>
<dbReference type="SUPFAM" id="SSF48576">
    <property type="entry name" value="Terpenoid synthases"/>
    <property type="match status" value="1"/>
</dbReference>
<dbReference type="CDD" id="cd00685">
    <property type="entry name" value="Trans_IPPS_HT"/>
    <property type="match status" value="1"/>
</dbReference>
<dbReference type="GO" id="GO:0004659">
    <property type="term" value="F:prenyltransferase activity"/>
    <property type="evidence" value="ECO:0007669"/>
    <property type="project" value="InterPro"/>
</dbReference>
<dbReference type="PROSITE" id="PS00444">
    <property type="entry name" value="POLYPRENYL_SYNTHASE_2"/>
    <property type="match status" value="1"/>
</dbReference>
<evidence type="ECO:0000256" key="3">
    <source>
        <dbReference type="ARBA" id="ARBA00022679"/>
    </source>
</evidence>
<keyword evidence="8" id="KW-1185">Reference proteome</keyword>
<evidence type="ECO:0000256" key="1">
    <source>
        <dbReference type="ARBA" id="ARBA00001946"/>
    </source>
</evidence>
<keyword evidence="4" id="KW-0479">Metal-binding</keyword>
<dbReference type="PROSITE" id="PS00723">
    <property type="entry name" value="POLYPRENYL_SYNTHASE_1"/>
    <property type="match status" value="1"/>
</dbReference>
<dbReference type="GO" id="GO:0046872">
    <property type="term" value="F:metal ion binding"/>
    <property type="evidence" value="ECO:0007669"/>
    <property type="project" value="UniProtKB-KW"/>
</dbReference>
<dbReference type="RefSeq" id="WP_176068292.1">
    <property type="nucleotide sequence ID" value="NZ_JABWMJ010000003.1"/>
</dbReference>
<protein>
    <submittedName>
        <fullName evidence="7">Polyprenyl synthetase family protein</fullName>
    </submittedName>
</protein>
<sequence>MSARPLQDYLSSCREMIAAEIRRVIPRDDRHTGGLYRLMLDYPLRPGKALRPALCLAVCRALGGAQSAVLPTAAVLELYHNAFLIHDDVEDASSKRRHELTLNALHGVPSAVNVGDGMLALAIGPLLDNMAVIGVGRALRILRLIARMACETAEGQMIELNWIKSGAVPRRLGEYSRLVHKKTAWYSFIAPMSAGAIIGGAQHETVARIARLAIPLGIAFQIQDDVLNLATCGDAYGKDSLADLWEGKRTLILIHAINAAPHEDRATALEILAKRQPRLGTELDTSARAHERSASDVEFLRRLVELHGSLDFARQRARRFARRFRAGLAHEADGWARSRHRDFLFELADYAIDRAT</sequence>
<dbReference type="Pfam" id="PF00348">
    <property type="entry name" value="polyprenyl_synt"/>
    <property type="match status" value="1"/>
</dbReference>
<comment type="similarity">
    <text evidence="2 6">Belongs to the FPP/GGPP synthase family.</text>
</comment>
<comment type="cofactor">
    <cofactor evidence="1">
        <name>Mg(2+)</name>
        <dbReference type="ChEBI" id="CHEBI:18420"/>
    </cofactor>
</comment>
<dbReference type="Proteomes" id="UP000529637">
    <property type="component" value="Unassembled WGS sequence"/>
</dbReference>
<dbReference type="Gene3D" id="1.10.600.10">
    <property type="entry name" value="Farnesyl Diphosphate Synthase"/>
    <property type="match status" value="1"/>
</dbReference>